<proteinExistence type="predicted"/>
<dbReference type="EMBL" id="CAJVPM010010728">
    <property type="protein sequence ID" value="CAG8575689.1"/>
    <property type="molecule type" value="Genomic_DNA"/>
</dbReference>
<name>A0ACA9MD43_9GLOM</name>
<feature type="non-terminal residue" evidence="1">
    <location>
        <position position="1"/>
    </location>
</feature>
<evidence type="ECO:0000313" key="1">
    <source>
        <dbReference type="EMBL" id="CAG8575689.1"/>
    </source>
</evidence>
<evidence type="ECO:0000313" key="2">
    <source>
        <dbReference type="Proteomes" id="UP000789860"/>
    </source>
</evidence>
<sequence>VKPRQFLSTDSEDGIEAILIECQGYSLHKYISRDGPLRPIIDFDLSREKFDKIELKLLSKEIQDLLCHAFSRTCKEIYSEWDSHTLTIASSSDKKKISLYISTFGLHLKNIAKVAIFTELIRKKLPHMRIKKAIFPKDSSVFDFMLCLPNDESPEVVSPLLVISEPASTKIFNTCTETTEDIKIELNLIAKLLEEFEIRGYELSSPCENFPNSFLLKQVTPAFCSLCYREYGYKDPHTSDNAHVIQNKKSYSFYCHHANNNREAGSRKPSIKLTIKEKTSEQEESLAVLEKLNQPRITDPNNHFVWGDLIDIYSSGEKYTHSKVYEAIQATIAYINREKKFWIFKVEDEDENSRLTFEFVPKLELANYEVNIVEFGGGIDKVKVINRSSTKPALKIKKEIIDPILWHIKNKPHSICVLKSTLQQCGKNIIINFIGNKVLGPKLYYATSDLGKILGKFNSLIQGKKLVVINETNMSSGEWYKFNGHLKSLITEPKVSIERKGLEPIHLKDYLAFIVTSNQDASLKIDAGDAHIVCFDISACYRGNILYFKLLAKILEHPDVPGIVMSYLLNRDLSNWDPQDIPSTKMKTDTILEHLSSSTRFIINPNGEKLFSNNILDKKFTYINIENKRAGSEKREWQYIFDRSKIVAKLCKLIEVIKEFSNVSQPETLANKFTDIPMFYVPEIKLSELEKNIAETSTTDHIEKGKDSSPAPIPAVTNMIQDLFNYITGQSEYSVASSFKTTDIFMTPEIEYIEPVDNKSESSSKIIEELEIRGYALSKACLRKTAIKYGEDPDKFMTITEENRDLEYIELSRQEKLICMEIKLRMYEDDSESRSYTCIYD</sequence>
<feature type="non-terminal residue" evidence="1">
    <location>
        <position position="841"/>
    </location>
</feature>
<accession>A0ACA9MD43</accession>
<reference evidence="1" key="1">
    <citation type="submission" date="2021-06" db="EMBL/GenBank/DDBJ databases">
        <authorList>
            <person name="Kallberg Y."/>
            <person name="Tangrot J."/>
            <person name="Rosling A."/>
        </authorList>
    </citation>
    <scope>NUCLEOTIDE SEQUENCE</scope>
    <source>
        <strain evidence="1">AU212A</strain>
    </source>
</reference>
<organism evidence="1 2">
    <name type="scientific">Scutellospora calospora</name>
    <dbReference type="NCBI Taxonomy" id="85575"/>
    <lineage>
        <taxon>Eukaryota</taxon>
        <taxon>Fungi</taxon>
        <taxon>Fungi incertae sedis</taxon>
        <taxon>Mucoromycota</taxon>
        <taxon>Glomeromycotina</taxon>
        <taxon>Glomeromycetes</taxon>
        <taxon>Diversisporales</taxon>
        <taxon>Gigasporaceae</taxon>
        <taxon>Scutellospora</taxon>
    </lineage>
</organism>
<gene>
    <name evidence="1" type="ORF">SCALOS_LOCUS6009</name>
</gene>
<keyword evidence="2" id="KW-1185">Reference proteome</keyword>
<protein>
    <submittedName>
        <fullName evidence="1">9399_t:CDS:1</fullName>
    </submittedName>
</protein>
<dbReference type="Proteomes" id="UP000789860">
    <property type="component" value="Unassembled WGS sequence"/>
</dbReference>
<comment type="caution">
    <text evidence="1">The sequence shown here is derived from an EMBL/GenBank/DDBJ whole genome shotgun (WGS) entry which is preliminary data.</text>
</comment>